<protein>
    <submittedName>
        <fullName evidence="6">Transcriptional activator FtrA</fullName>
    </submittedName>
</protein>
<dbReference type="EMBL" id="LCYA01000313">
    <property type="protein sequence ID" value="KWV69684.1"/>
    <property type="molecule type" value="Genomic_DNA"/>
</dbReference>
<proteinExistence type="predicted"/>
<evidence type="ECO:0000256" key="2">
    <source>
        <dbReference type="ARBA" id="ARBA00023125"/>
    </source>
</evidence>
<evidence type="ECO:0000256" key="1">
    <source>
        <dbReference type="ARBA" id="ARBA00023015"/>
    </source>
</evidence>
<dbReference type="SMART" id="SM00342">
    <property type="entry name" value="HTH_ARAC"/>
    <property type="match status" value="1"/>
</dbReference>
<keyword evidence="2" id="KW-0238">DNA-binding</keyword>
<organism evidence="6 7">
    <name type="scientific">Pseudomonas fluorescens</name>
    <dbReference type="NCBI Taxonomy" id="294"/>
    <lineage>
        <taxon>Bacteria</taxon>
        <taxon>Pseudomonadati</taxon>
        <taxon>Pseudomonadota</taxon>
        <taxon>Gammaproteobacteria</taxon>
        <taxon>Pseudomonadales</taxon>
        <taxon>Pseudomonadaceae</taxon>
        <taxon>Pseudomonas</taxon>
    </lineage>
</organism>
<keyword evidence="3" id="KW-0804">Transcription</keyword>
<dbReference type="PANTHER" id="PTHR46796:SF7">
    <property type="entry name" value="ARAC FAMILY TRANSCRIPTIONAL REGULATOR"/>
    <property type="match status" value="1"/>
</dbReference>
<evidence type="ECO:0000256" key="3">
    <source>
        <dbReference type="ARBA" id="ARBA00023163"/>
    </source>
</evidence>
<accession>A0A125QCS3</accession>
<name>A0A125QCS3_PSEFL</name>
<evidence type="ECO:0000259" key="5">
    <source>
        <dbReference type="PROSITE" id="PS01124"/>
    </source>
</evidence>
<feature type="domain" description="HTH araC/xylS-type" evidence="5">
    <location>
        <begin position="1"/>
        <end position="73"/>
    </location>
</feature>
<dbReference type="Proteomes" id="UP000061348">
    <property type="component" value="Unassembled WGS sequence"/>
</dbReference>
<evidence type="ECO:0000256" key="4">
    <source>
        <dbReference type="ARBA" id="ARBA00037345"/>
    </source>
</evidence>
<dbReference type="InterPro" id="IPR050204">
    <property type="entry name" value="AraC_XylS_family_regulators"/>
</dbReference>
<dbReference type="SUPFAM" id="SSF46689">
    <property type="entry name" value="Homeodomain-like"/>
    <property type="match status" value="1"/>
</dbReference>
<comment type="caution">
    <text evidence="6">The sequence shown here is derived from an EMBL/GenBank/DDBJ whole genome shotgun (WGS) entry which is preliminary data.</text>
</comment>
<dbReference type="PATRIC" id="fig|294.194.peg.6966"/>
<reference evidence="6 7" key="1">
    <citation type="submission" date="2015-05" db="EMBL/GenBank/DDBJ databases">
        <title>A genomic and transcriptomic approach to investigate the blue pigment phenotype in Pseudomonas fluorescens.</title>
        <authorList>
            <person name="Andreani N.A."/>
            <person name="Cardazzo B."/>
        </authorList>
    </citation>
    <scope>NUCLEOTIDE SEQUENCE [LARGE SCALE GENOMIC DNA]</scope>
    <source>
        <strain evidence="6 7">Ps_22</strain>
    </source>
</reference>
<comment type="function">
    <text evidence="4">Regulatory protein of the TOL plasmid xyl operons. XylS activates the xylXYZLTEGFJQKIH operon required for the degradation of toluene, m-xylene and p-xylene.</text>
</comment>
<dbReference type="AlphaFoldDB" id="A0A125QCS3"/>
<dbReference type="PROSITE" id="PS01124">
    <property type="entry name" value="HTH_ARAC_FAMILY_2"/>
    <property type="match status" value="1"/>
</dbReference>
<dbReference type="Pfam" id="PF12833">
    <property type="entry name" value="HTH_18"/>
    <property type="match status" value="1"/>
</dbReference>
<sequence length="83" mass="8900">MSRARFAAAFKDAVGVTPGDYLADWRMNVSCTLLKQGRPVAVVADRVGYGSPNALARAFRVRMGCAPRDWLAQQRGDAALSGS</sequence>
<gene>
    <name evidence="6" type="ORF">PFLmoz3_06261</name>
</gene>
<dbReference type="GO" id="GO:0043565">
    <property type="term" value="F:sequence-specific DNA binding"/>
    <property type="evidence" value="ECO:0007669"/>
    <property type="project" value="InterPro"/>
</dbReference>
<dbReference type="InterPro" id="IPR018060">
    <property type="entry name" value="HTH_AraC"/>
</dbReference>
<keyword evidence="1" id="KW-0805">Transcription regulation</keyword>
<dbReference type="GO" id="GO:0003700">
    <property type="term" value="F:DNA-binding transcription factor activity"/>
    <property type="evidence" value="ECO:0007669"/>
    <property type="project" value="InterPro"/>
</dbReference>
<dbReference type="InterPro" id="IPR009057">
    <property type="entry name" value="Homeodomain-like_sf"/>
</dbReference>
<dbReference type="Gene3D" id="1.10.10.60">
    <property type="entry name" value="Homeodomain-like"/>
    <property type="match status" value="2"/>
</dbReference>
<dbReference type="PANTHER" id="PTHR46796">
    <property type="entry name" value="HTH-TYPE TRANSCRIPTIONAL ACTIVATOR RHAS-RELATED"/>
    <property type="match status" value="1"/>
</dbReference>
<evidence type="ECO:0000313" key="6">
    <source>
        <dbReference type="EMBL" id="KWV69684.1"/>
    </source>
</evidence>
<evidence type="ECO:0000313" key="7">
    <source>
        <dbReference type="Proteomes" id="UP000061348"/>
    </source>
</evidence>